<proteinExistence type="predicted"/>
<evidence type="ECO:0000256" key="1">
    <source>
        <dbReference type="SAM" id="MobiDB-lite"/>
    </source>
</evidence>
<name>A0A226WX28_CABSO</name>
<evidence type="ECO:0000313" key="2">
    <source>
        <dbReference type="EMBL" id="OXC75766.1"/>
    </source>
</evidence>
<sequence length="37" mass="4004">MPKINEWHFAKAEGLPTQGLSDIGRKPGAGDLPLKDD</sequence>
<organism evidence="2 3">
    <name type="scientific">Caballeronia sordidicola</name>
    <name type="common">Burkholderia sordidicola</name>
    <dbReference type="NCBI Taxonomy" id="196367"/>
    <lineage>
        <taxon>Bacteria</taxon>
        <taxon>Pseudomonadati</taxon>
        <taxon>Pseudomonadota</taxon>
        <taxon>Betaproteobacteria</taxon>
        <taxon>Burkholderiales</taxon>
        <taxon>Burkholderiaceae</taxon>
        <taxon>Caballeronia</taxon>
    </lineage>
</organism>
<protein>
    <submittedName>
        <fullName evidence="2">Uncharacterized protein</fullName>
    </submittedName>
</protein>
<accession>A0A226WX28</accession>
<dbReference type="EMBL" id="MTHB01000162">
    <property type="protein sequence ID" value="OXC75766.1"/>
    <property type="molecule type" value="Genomic_DNA"/>
</dbReference>
<reference evidence="3" key="1">
    <citation type="submission" date="2017-01" db="EMBL/GenBank/DDBJ databases">
        <title>Genome Analysis of Deinococcus marmoris KOPRI26562.</title>
        <authorList>
            <person name="Kim J.H."/>
            <person name="Oh H.-M."/>
        </authorList>
    </citation>
    <scope>NUCLEOTIDE SEQUENCE [LARGE SCALE GENOMIC DNA]</scope>
    <source>
        <strain evidence="3">PAMC 26633</strain>
    </source>
</reference>
<dbReference type="Proteomes" id="UP000214720">
    <property type="component" value="Unassembled WGS sequence"/>
</dbReference>
<comment type="caution">
    <text evidence="2">The sequence shown here is derived from an EMBL/GenBank/DDBJ whole genome shotgun (WGS) entry which is preliminary data.</text>
</comment>
<feature type="region of interest" description="Disordered" evidence="1">
    <location>
        <begin position="13"/>
        <end position="37"/>
    </location>
</feature>
<dbReference type="AlphaFoldDB" id="A0A226WX28"/>
<evidence type="ECO:0000313" key="3">
    <source>
        <dbReference type="Proteomes" id="UP000214720"/>
    </source>
</evidence>
<gene>
    <name evidence="2" type="ORF">BSU04_25235</name>
</gene>